<dbReference type="GO" id="GO:0006417">
    <property type="term" value="P:regulation of translation"/>
    <property type="evidence" value="ECO:0007669"/>
    <property type="project" value="TreeGrafter"/>
</dbReference>
<dbReference type="GO" id="GO:0000226">
    <property type="term" value="P:microtubule cytoskeleton organization"/>
    <property type="evidence" value="ECO:0007669"/>
    <property type="project" value="UniProtKB-ARBA"/>
</dbReference>
<dbReference type="InterPro" id="IPR034085">
    <property type="entry name" value="TOG"/>
</dbReference>
<comment type="similarity">
    <text evidence="1">Belongs to the GCN1 family.</text>
</comment>
<dbReference type="InterPro" id="IPR022617">
    <property type="entry name" value="Rad60/SUMO-like_dom"/>
</dbReference>
<accession>A0A8W7PPA5</accession>
<dbReference type="InterPro" id="IPR011989">
    <property type="entry name" value="ARM-like"/>
</dbReference>
<dbReference type="PANTHER" id="PTHR23346:SF7">
    <property type="entry name" value="STALLED RIBOSOME SENSOR GCN1"/>
    <property type="match status" value="1"/>
</dbReference>
<feature type="repeat" description="HEAT" evidence="3">
    <location>
        <begin position="1727"/>
        <end position="1765"/>
    </location>
</feature>
<keyword evidence="2" id="KW-0677">Repeat</keyword>
<organism evidence="6">
    <name type="scientific">Anopheles coluzzii</name>
    <name type="common">African malaria mosquito</name>
    <dbReference type="NCBI Taxonomy" id="1518534"/>
    <lineage>
        <taxon>Eukaryota</taxon>
        <taxon>Metazoa</taxon>
        <taxon>Ecdysozoa</taxon>
        <taxon>Arthropoda</taxon>
        <taxon>Hexapoda</taxon>
        <taxon>Insecta</taxon>
        <taxon>Pterygota</taxon>
        <taxon>Neoptera</taxon>
        <taxon>Endopterygota</taxon>
        <taxon>Diptera</taxon>
        <taxon>Nematocera</taxon>
        <taxon>Culicoidea</taxon>
        <taxon>Culicidae</taxon>
        <taxon>Anophelinae</taxon>
        <taxon>Anopheles</taxon>
    </lineage>
</organism>
<evidence type="ECO:0000256" key="1">
    <source>
        <dbReference type="ARBA" id="ARBA00007366"/>
    </source>
</evidence>
<dbReference type="Pfam" id="PF24984">
    <property type="entry name" value="HEAT_EF3_GNC1"/>
    <property type="match status" value="1"/>
</dbReference>
<dbReference type="EnsemblMetazoa" id="ACOM034550-RA">
    <property type="protein sequence ID" value="ACOM034550-PA.1"/>
    <property type="gene ID" value="ACOM034550"/>
</dbReference>
<sequence length="2094" mass="231409">MADDKKDPKSSESEHINLKVLGQDNAVVQFKIKKHTPLRKLMNAYCDRAGLSLQVVRFRFDGQPINENDTPTTLEMEEGDTIELAKALKDLPNRVLNVPVEERPELFQNVIAVLPNPGINATIVRGICKVIGTTLTKYKDPESQALVRDLLVAVLKQHPDLAYEHFNAVLKALLTKDLASAPPVKGAQASALALGWANLVALHADHETAVGKKEFPKLLDIQAGLYQLSLTSGMQKVSDKAYSFVRDFFASGDDGLAQRYFDRLLATEPSSGVIVMLCTIVRFVREERGAEAAESLLTQHKTKLLDHLVKGLITVKTKPHASDIIACSPLLKAITKDELKTVVVPALQRSMLRSAEVILRAVGAIVNELELDVSDYALDLGKPLVQNLASKEETVRQEAVESLKQVALKCGTAGAIEALLKEVFAVLNGSGGKITVAELRINLLQGAGNLSYNKIPPQKVQSILPAVCDQFSKVIEAEIQEKVVCHALEMFGLWTVYHRGDIPNKIVQLFRKGMEAKAQTIRTSYLQWFLSCLHDGKLPSGADFTATLSKIVERAAQSPAQTPVVSEGVGAACILLLTNGSVCEKLKDFWNIVLDTGKSPFLSERFLSTTNAETRCYVMVICEQLLIKHRSELKGGESAIDPLIRAATICAMSAQTKVRRYCLPLVTKIVNSEQGVSLAKCLLAELTRYAESSKIQCEGEPLEEGVPPAQALVDAIYTVCNVEGVANPDAQSLALGALLCSHHPAAVSVRGDLWESILERYGLNGKQFIALNTAQIEETFFSGYKAAAMYENTLATLSRISPEQILSVLVKNVTEQLNNSRMSNVTDEEYFTYLTPDGELYDKSVIPSADEQIQTAHLKRENKAYSYKEQLEELQLRRELEEKRRKEGTWKPPQLTPKQKEVIDKQREKENAIKARLKALHDTITTLISQIEGAAKGTPKQLPLFFPALLPSVLRVFSSPLAAPAMVKLYFRLKDICFGEERAELGRDIAIATIRLSKPHCDLEESWCTANLVELVSDILVALYDETIDMYNVHREEQGSKRYLLDAPAFSYTFEFLKRALTMPEAKKDESLLINGVQIIAYHAQLKGDTVDGKDLADVYHPAYMPRLEMVRLLLRLVQQHRGRVQTQAVAALLDVAESCSGREYTARADLREIDALLVALQEELDAVRDVSLRALAIMIDVLPSIADDYEFGLRLTRRLWVAKHDLSPDIKLLATGIWQDGGYEVPIVMADELMKDIIHPELCVQKAAAAALVSILVEDSSTIEGVVEQLLEIYREKVVMIPAKLDQFDREIEPAIDPWGPRRGVAIALGSISPFLTPELVKSVIQFMVRYGLRDRQEIVHKEMLAASLAIVDHHGKENVTYLLPTFEYFLDKAPSKGAYDNIRQAVVILMGSLARHLDREDERIQPIIDRLLAALETPSQQVQEAVANCIPHLIPAVKDRAPEIVKKLLQQLVKSEKYGVRRGAAYGIAGVVKGLGILSLKQLDIMSKLTQYIQDKKNFKYREGALFAFEMLCSTLGRLFEPYIVHVLPHLLQCFGDSSVYVRQAADECAKTVMAKLSAHGVKLVLPSLLNALDEDSWRTKTASVELLGSMAFCAPKQLSSCLPSIVPKLMEVLGDSHIKVQEAGANALRVIGSVIKNPEIQAIVPVLLTALEDPSSKTSACLQSLLETKFVHFIDAPSLALIMPVVQRAFMDRSTETRKMAAQIIGNMYSLTDQKDLTPYLPNIIPGLKTSLLDPVPEVRGVSARALGAMVRGMGESSFEDLLPWLMQTLTSESSSVDRSGAAQGLSEVVGGLGVEKLHKLMPEIIATAERTDIAPHVKDGYIMMFIYMPSAFPNDFTPYIGQIINPILKALADENEYVRDTALKAGQRIVNLYAESAITLLLPELEKGLFDDNWRIRYSSVQLLGDLLYKISGSHKAIIRSLGADRRNRVLAGLYMGRSDVSLMVRQAALHVWKVVVTNTPRTLREILPTLFSLLLGCLASTSYDKRQVAARTLGDLVRKLGERVLPEIIPILERGLSSDQADQRQGVCIGLSEIMASTSRDMVLTFVNSLVPTVRKALADPLPEVRHAAAKTFDSLHTTPNGRWTGCGR</sequence>
<dbReference type="Gene3D" id="3.10.20.90">
    <property type="entry name" value="Phosphatidylinositol 3-kinase Catalytic Subunit, Chain A, domain 1"/>
    <property type="match status" value="1"/>
</dbReference>
<feature type="repeat" description="HEAT" evidence="3">
    <location>
        <begin position="2055"/>
        <end position="2081"/>
    </location>
</feature>
<dbReference type="PROSITE" id="PS50077">
    <property type="entry name" value="HEAT_REPEAT"/>
    <property type="match status" value="3"/>
</dbReference>
<dbReference type="SMART" id="SM01349">
    <property type="entry name" value="TOG"/>
    <property type="match status" value="1"/>
</dbReference>
<dbReference type="InterPro" id="IPR021133">
    <property type="entry name" value="HEAT_type_2"/>
</dbReference>
<dbReference type="Gene3D" id="1.25.10.10">
    <property type="entry name" value="Leucine-rich Repeat Variant"/>
    <property type="match status" value="5"/>
</dbReference>
<dbReference type="FunFam" id="3.10.20.90:FF:000174">
    <property type="entry name" value="Small ubiquitin-related modifier"/>
    <property type="match status" value="1"/>
</dbReference>
<dbReference type="GO" id="GO:0005829">
    <property type="term" value="C:cytosol"/>
    <property type="evidence" value="ECO:0007669"/>
    <property type="project" value="TreeGrafter"/>
</dbReference>
<dbReference type="InterPro" id="IPR056810">
    <property type="entry name" value="GNC1-like_N"/>
</dbReference>
<evidence type="ECO:0000256" key="3">
    <source>
        <dbReference type="PROSITE-ProRule" id="PRU00103"/>
    </source>
</evidence>
<dbReference type="SMART" id="SM00213">
    <property type="entry name" value="UBQ"/>
    <property type="match status" value="1"/>
</dbReference>
<dbReference type="VEuPathDB" id="VectorBase:ACON2_040290"/>
<dbReference type="Pfam" id="PF24987">
    <property type="entry name" value="HEAT_EF3_N"/>
    <property type="match status" value="2"/>
</dbReference>
<dbReference type="Proteomes" id="UP000075882">
    <property type="component" value="Unassembled WGS sequence"/>
</dbReference>
<evidence type="ECO:0000256" key="2">
    <source>
        <dbReference type="ARBA" id="ARBA00022737"/>
    </source>
</evidence>
<dbReference type="SUPFAM" id="SSF54236">
    <property type="entry name" value="Ubiquitin-like"/>
    <property type="match status" value="1"/>
</dbReference>
<protein>
    <recommendedName>
        <fullName evidence="5">Ubiquitin-like domain-containing protein</fullName>
    </recommendedName>
</protein>
<dbReference type="GO" id="GO:0019887">
    <property type="term" value="F:protein kinase regulator activity"/>
    <property type="evidence" value="ECO:0007669"/>
    <property type="project" value="TreeGrafter"/>
</dbReference>
<dbReference type="Pfam" id="PF24993">
    <property type="entry name" value="GNC1_N"/>
    <property type="match status" value="1"/>
</dbReference>
<dbReference type="FunFam" id="1.25.10.10:FF:000096">
    <property type="entry name" value="eIF-2-alpha kinase activator gcn1"/>
    <property type="match status" value="1"/>
</dbReference>
<feature type="region of interest" description="Disordered" evidence="4">
    <location>
        <begin position="884"/>
        <end position="903"/>
    </location>
</feature>
<dbReference type="VEuPathDB" id="VectorBase:ACON2_035484"/>
<feature type="domain" description="Ubiquitin-like" evidence="5">
    <location>
        <begin position="14"/>
        <end position="84"/>
    </location>
</feature>
<dbReference type="InterPro" id="IPR016024">
    <property type="entry name" value="ARM-type_fold"/>
</dbReference>
<name>A0A8W7PPA5_ANOCL</name>
<dbReference type="CDD" id="cd16115">
    <property type="entry name" value="Ubl_SUMO2_3_4"/>
    <property type="match status" value="1"/>
</dbReference>
<dbReference type="PROSITE" id="PS50053">
    <property type="entry name" value="UBIQUITIN_2"/>
    <property type="match status" value="1"/>
</dbReference>
<dbReference type="InterPro" id="IPR000626">
    <property type="entry name" value="Ubiquitin-like_dom"/>
</dbReference>
<dbReference type="Pfam" id="PF11976">
    <property type="entry name" value="Rad60-SLD"/>
    <property type="match status" value="1"/>
</dbReference>
<evidence type="ECO:0000256" key="4">
    <source>
        <dbReference type="SAM" id="MobiDB-lite"/>
    </source>
</evidence>
<proteinExistence type="inferred from homology"/>
<dbReference type="PANTHER" id="PTHR23346">
    <property type="entry name" value="TRANSLATIONAL ACTIVATOR GCN1-RELATED"/>
    <property type="match status" value="1"/>
</dbReference>
<feature type="repeat" description="HEAT" evidence="3">
    <location>
        <begin position="1608"/>
        <end position="1645"/>
    </location>
</feature>
<evidence type="ECO:0000313" key="6">
    <source>
        <dbReference type="EnsemblMetazoa" id="ACOM034550-PA.1"/>
    </source>
</evidence>
<dbReference type="GO" id="GO:0034198">
    <property type="term" value="P:cellular response to amino acid starvation"/>
    <property type="evidence" value="ECO:0007669"/>
    <property type="project" value="TreeGrafter"/>
</dbReference>
<dbReference type="FunFam" id="1.25.10.10:FF:000090">
    <property type="entry name" value="eIF-2-alpha kinase activator GCN1"/>
    <property type="match status" value="1"/>
</dbReference>
<reference evidence="6" key="1">
    <citation type="submission" date="2022-08" db="UniProtKB">
        <authorList>
            <consortium name="EnsemblMetazoa"/>
        </authorList>
    </citation>
    <scope>IDENTIFICATION</scope>
</reference>
<evidence type="ECO:0000259" key="5">
    <source>
        <dbReference type="PROSITE" id="PS50053"/>
    </source>
</evidence>
<dbReference type="InterPro" id="IPR029071">
    <property type="entry name" value="Ubiquitin-like_domsf"/>
</dbReference>
<dbReference type="SUPFAM" id="SSF48371">
    <property type="entry name" value="ARM repeat"/>
    <property type="match status" value="3"/>
</dbReference>